<protein>
    <submittedName>
        <fullName evidence="1">Uncharacterized protein</fullName>
    </submittedName>
</protein>
<dbReference type="EMBL" id="SJJY01000004">
    <property type="protein sequence ID" value="TCC22650.1"/>
    <property type="molecule type" value="Genomic_DNA"/>
</dbReference>
<proteinExistence type="predicted"/>
<dbReference type="RefSeq" id="WP_131462889.1">
    <property type="nucleotide sequence ID" value="NZ_SJJY01000004.1"/>
</dbReference>
<evidence type="ECO:0000313" key="1">
    <source>
        <dbReference type="EMBL" id="TCC22650.1"/>
    </source>
</evidence>
<organism evidence="1 2">
    <name type="scientific">Kribbella speibonae</name>
    <dbReference type="NCBI Taxonomy" id="1572660"/>
    <lineage>
        <taxon>Bacteria</taxon>
        <taxon>Bacillati</taxon>
        <taxon>Actinomycetota</taxon>
        <taxon>Actinomycetes</taxon>
        <taxon>Propionibacteriales</taxon>
        <taxon>Kribbellaceae</taxon>
        <taxon>Kribbella</taxon>
    </lineage>
</organism>
<sequence length="1003" mass="108700">MMSNDWTTYDRWNEAVAAAIYPEVDDAVPVYLDLEDDLLTAVADHAGWSGDPKEGLRCAVHDAVVEGSEFTLARLNGRLQLWRRGDRTTPPPVLAFVALTVQAAEDMGQDDSFSSMAYYPRLAGLLGVSASVVRTAYMRYAEQFWRCLNQWLEDLDGARGLPTAYALQHRYVGLPVSQALVRQADRRHFPEFFAEYGLAGGMSMAPEALVPYLHAWFESESCPASKNLRRLWHKEAAQERIATVAAVELAEWDGTVLENQSDRLQPQRLGLMAQMRRGFMGTSLDISVTLRRPAGAADDSMEIESAAGAWIPVPFRPTVASVWRTGASDGLDIRSVLEGVLKVRAAGAPDTILRHPPRTIVPFAWDDLVHGYVEQERLQLNVQCMLLIKQEVSGRPIADEVAATIARCARPGFSIHRTLDGLPDGWAAIDSIQLFGAPVGTRFNELVPLARDQLVIAGGMRIPSRVRKWSSAAPPELRAAVHSQGIVRIRVTDSHREAPLREWEGNGGALVVPLQSEGLPDGDYRVSLLLGDSSTPAQELSLRLRSADSLDPGWHDVRRLTYQLATPLGVITAREHDSDSEGGILVDGACVEGQRTIDITEKIREPAEWTPAGGRPPVAPMIQVGAPDPKSCVVTGAHYIELPAYLGGKQPRFIEGRCRHCGLVKRSPGWIKPRRGTELARPQATALPPVVSVAALPPIAEQEPALWDSALDALMHLGGGSGASLGAVAAQIDGTALFTSAFPQVLEALGHVAIERNARGECQRWEISPTCLARLPSGAAELVGYWPAEQVNAMSADVRALGGELQIETRPDGPSRKTVRGVSSKALAKLQFDDMSIADEAGIRVLKALPPLSEVGRALAREPRPGFTQAEGFDTKAISWLQKFDLASPGAYRVRRGFETLYIYASPDDVAQRQVAPATVHLAKHLAANSAGSALAMYVAARRELLVPLGCDLPGLYARALVLCSGERPRQARATVGGSKTACLVYSEIDQGTADLLLTLLTS</sequence>
<dbReference type="Proteomes" id="UP000292385">
    <property type="component" value="Unassembled WGS sequence"/>
</dbReference>
<comment type="caution">
    <text evidence="1">The sequence shown here is derived from an EMBL/GenBank/DDBJ whole genome shotgun (WGS) entry which is preliminary data.</text>
</comment>
<accession>A0ABY2A5R7</accession>
<gene>
    <name evidence="1" type="ORF">E0H58_19870</name>
</gene>
<keyword evidence="2" id="KW-1185">Reference proteome</keyword>
<evidence type="ECO:0000313" key="2">
    <source>
        <dbReference type="Proteomes" id="UP000292385"/>
    </source>
</evidence>
<reference evidence="1 2" key="1">
    <citation type="submission" date="2019-02" db="EMBL/GenBank/DDBJ databases">
        <title>Kribbella capetownensis sp. nov. and Kribbella speibonae sp. nov., isolated from soil.</title>
        <authorList>
            <person name="Curtis S.M."/>
            <person name="Norton I."/>
            <person name="Everest G.J."/>
            <person name="Meyers P.R."/>
        </authorList>
    </citation>
    <scope>NUCLEOTIDE SEQUENCE [LARGE SCALE GENOMIC DNA]</scope>
    <source>
        <strain evidence="1 2">SK5</strain>
    </source>
</reference>
<name>A0ABY2A5R7_9ACTN</name>